<keyword evidence="3" id="KW-1185">Reference proteome</keyword>
<evidence type="ECO:0000313" key="2">
    <source>
        <dbReference type="EnsemblPlants" id="Solyc03g111725.1.1"/>
    </source>
</evidence>
<reference evidence="2" key="2">
    <citation type="submission" date="2019-01" db="UniProtKB">
        <authorList>
            <consortium name="EnsemblPlants"/>
        </authorList>
    </citation>
    <scope>IDENTIFICATION</scope>
    <source>
        <strain evidence="2">cv. Heinz 1706</strain>
    </source>
</reference>
<protein>
    <submittedName>
        <fullName evidence="2">Uncharacterized protein</fullName>
    </submittedName>
</protein>
<feature type="region of interest" description="Disordered" evidence="1">
    <location>
        <begin position="1"/>
        <end position="93"/>
    </location>
</feature>
<dbReference type="Gramene" id="Solyc03g111725.1.1">
    <property type="protein sequence ID" value="Solyc03g111725.1.1"/>
    <property type="gene ID" value="Solyc03g111725.1"/>
</dbReference>
<dbReference type="Proteomes" id="UP000004994">
    <property type="component" value="Chromosome 3"/>
</dbReference>
<dbReference type="EnsemblPlants" id="Solyc03g111725.1.1">
    <property type="protein sequence ID" value="Solyc03g111725.1.1"/>
    <property type="gene ID" value="Solyc03g111725.1"/>
</dbReference>
<proteinExistence type="predicted"/>
<evidence type="ECO:0000313" key="3">
    <source>
        <dbReference type="Proteomes" id="UP000004994"/>
    </source>
</evidence>
<organism evidence="2">
    <name type="scientific">Solanum lycopersicum</name>
    <name type="common">Tomato</name>
    <name type="synonym">Lycopersicon esculentum</name>
    <dbReference type="NCBI Taxonomy" id="4081"/>
    <lineage>
        <taxon>Eukaryota</taxon>
        <taxon>Viridiplantae</taxon>
        <taxon>Streptophyta</taxon>
        <taxon>Embryophyta</taxon>
        <taxon>Tracheophyta</taxon>
        <taxon>Spermatophyta</taxon>
        <taxon>Magnoliopsida</taxon>
        <taxon>eudicotyledons</taxon>
        <taxon>Gunneridae</taxon>
        <taxon>Pentapetalae</taxon>
        <taxon>asterids</taxon>
        <taxon>lamiids</taxon>
        <taxon>Solanales</taxon>
        <taxon>Solanaceae</taxon>
        <taxon>Solanoideae</taxon>
        <taxon>Solaneae</taxon>
        <taxon>Solanum</taxon>
        <taxon>Solanum subgen. Lycopersicon</taxon>
    </lineage>
</organism>
<name>A0A3Q7FP00_SOLLC</name>
<reference evidence="2" key="1">
    <citation type="journal article" date="2012" name="Nature">
        <title>The tomato genome sequence provides insights into fleshy fruit evolution.</title>
        <authorList>
            <consortium name="Tomato Genome Consortium"/>
        </authorList>
    </citation>
    <scope>NUCLEOTIDE SEQUENCE [LARGE SCALE GENOMIC DNA]</scope>
    <source>
        <strain evidence="2">cv. Heinz 1706</strain>
    </source>
</reference>
<sequence>MKHQRNLIPGDLEWSGHGDSKIEKGDWNTGRHSGQTGSEWPRHVRSGHGHSPESTQPPSSLLLQPSGKPIRLPKSSRQQIGQTPDPADPGCPDPDPMLDWWLTCYCCCYPPLLNL</sequence>
<accession>A0A3Q7FP00</accession>
<evidence type="ECO:0000256" key="1">
    <source>
        <dbReference type="SAM" id="MobiDB-lite"/>
    </source>
</evidence>
<feature type="compositionally biased region" description="Basic and acidic residues" evidence="1">
    <location>
        <begin position="14"/>
        <end position="26"/>
    </location>
</feature>
<dbReference type="AlphaFoldDB" id="A0A3Q7FP00"/>
<feature type="compositionally biased region" description="Polar residues" evidence="1">
    <location>
        <begin position="52"/>
        <end position="63"/>
    </location>
</feature>
<dbReference type="InParanoid" id="A0A3Q7FP00"/>